<gene>
    <name evidence="1" type="ORF">SODALDRAFT_4395</name>
</gene>
<proteinExistence type="predicted"/>
<accession>A0A3N2Q5B2</accession>
<keyword evidence="2" id="KW-1185">Reference proteome</keyword>
<sequence>MFRSLSQLFRAYVGRGAWLDGGHALGGGLLRLPLVRDPVPPLPAGAPKGCVFSCEWGKGRRDGSHGILQRKGESFVNMATKIEGPEWKRGDGAWDEELEGGKSSLVLAVLCFYVWGEMTDVAY</sequence>
<organism evidence="1 2">
    <name type="scientific">Sodiomyces alkalinus (strain CBS 110278 / VKM F-3762 / F11)</name>
    <name type="common">Alkaliphilic filamentous fungus</name>
    <dbReference type="NCBI Taxonomy" id="1314773"/>
    <lineage>
        <taxon>Eukaryota</taxon>
        <taxon>Fungi</taxon>
        <taxon>Dikarya</taxon>
        <taxon>Ascomycota</taxon>
        <taxon>Pezizomycotina</taxon>
        <taxon>Sordariomycetes</taxon>
        <taxon>Hypocreomycetidae</taxon>
        <taxon>Glomerellales</taxon>
        <taxon>Plectosphaerellaceae</taxon>
        <taxon>Sodiomyces</taxon>
    </lineage>
</organism>
<protein>
    <submittedName>
        <fullName evidence="1">Uncharacterized protein</fullName>
    </submittedName>
</protein>
<dbReference type="RefSeq" id="XP_028469770.1">
    <property type="nucleotide sequence ID" value="XM_028615373.1"/>
</dbReference>
<dbReference type="GeneID" id="39583850"/>
<evidence type="ECO:0000313" key="2">
    <source>
        <dbReference type="Proteomes" id="UP000272025"/>
    </source>
</evidence>
<evidence type="ECO:0000313" key="1">
    <source>
        <dbReference type="EMBL" id="ROT41964.1"/>
    </source>
</evidence>
<dbReference type="STRING" id="1314773.A0A3N2Q5B2"/>
<dbReference type="AlphaFoldDB" id="A0A3N2Q5B2"/>
<dbReference type="Proteomes" id="UP000272025">
    <property type="component" value="Unassembled WGS sequence"/>
</dbReference>
<dbReference type="OrthoDB" id="10254945at2759"/>
<dbReference type="EMBL" id="ML119051">
    <property type="protein sequence ID" value="ROT41964.1"/>
    <property type="molecule type" value="Genomic_DNA"/>
</dbReference>
<name>A0A3N2Q5B2_SODAK</name>
<reference evidence="1 2" key="1">
    <citation type="journal article" date="2018" name="Mol. Ecol.">
        <title>The obligate alkalophilic soda-lake fungus Sodiomyces alkalinus has shifted to a protein diet.</title>
        <authorList>
            <person name="Grum-Grzhimaylo A.A."/>
            <person name="Falkoski D.L."/>
            <person name="van den Heuvel J."/>
            <person name="Valero-Jimenez C.A."/>
            <person name="Min B."/>
            <person name="Choi I.G."/>
            <person name="Lipzen A."/>
            <person name="Daum C.G."/>
            <person name="Aanen D.K."/>
            <person name="Tsang A."/>
            <person name="Henrissat B."/>
            <person name="Bilanenko E.N."/>
            <person name="de Vries R.P."/>
            <person name="van Kan J.A.L."/>
            <person name="Grigoriev I.V."/>
            <person name="Debets A.J.M."/>
        </authorList>
    </citation>
    <scope>NUCLEOTIDE SEQUENCE [LARGE SCALE GENOMIC DNA]</scope>
    <source>
        <strain evidence="1 2">F11</strain>
    </source>
</reference>